<protein>
    <submittedName>
        <fullName evidence="1">Uncharacterized protein</fullName>
    </submittedName>
</protein>
<dbReference type="EMBL" id="CP020814">
    <property type="protein sequence ID" value="ARK31366.1"/>
    <property type="molecule type" value="Genomic_DNA"/>
</dbReference>
<name>A0A1X9MD75_9BACI</name>
<evidence type="ECO:0000313" key="2">
    <source>
        <dbReference type="Proteomes" id="UP000193006"/>
    </source>
</evidence>
<keyword evidence="2" id="KW-1185">Reference proteome</keyword>
<accession>A0A1X9MD75</accession>
<dbReference type="Proteomes" id="UP000193006">
    <property type="component" value="Chromosome"/>
</dbReference>
<dbReference type="STRING" id="199441.BkAM31D_16730"/>
<sequence length="211" mass="24100">MGTSKRKLSNEIKKLLKEKPLSNINDTAPELTKKILTKKVLNESFDQEDTIDNSIRIITSQFISLKSNGFKGKTKQELVTDPVSQQEFLEMILDLIESSSIISSKILEKALKIVMGKFLEVDDFDAYSFAQVLFYEVVYQVLLGELNDNIKDIYEELDYNLIQNMVKNVTNQIMNTSVYSKVNSFIDRKISLNEILDEIATQTSQASFGEF</sequence>
<gene>
    <name evidence="1" type="ORF">BkAM31D_16730</name>
</gene>
<evidence type="ECO:0000313" key="1">
    <source>
        <dbReference type="EMBL" id="ARK31366.1"/>
    </source>
</evidence>
<reference evidence="1 2" key="1">
    <citation type="submission" date="2017-04" db="EMBL/GenBank/DDBJ databases">
        <title>Bacillus krulwichiae AM31D Genome sequencing and assembly.</title>
        <authorList>
            <person name="Krulwich T.A."/>
            <person name="Anastor L."/>
            <person name="Ehrlich R."/>
            <person name="Ehrlich G.D."/>
            <person name="Janto B."/>
        </authorList>
    </citation>
    <scope>NUCLEOTIDE SEQUENCE [LARGE SCALE GENOMIC DNA]</scope>
    <source>
        <strain evidence="1 2">AM31D</strain>
    </source>
</reference>
<dbReference type="RefSeq" id="WP_066159188.1">
    <property type="nucleotide sequence ID" value="NZ_CP020814.1"/>
</dbReference>
<dbReference type="KEGG" id="bkw:BkAM31D_16730"/>
<dbReference type="AlphaFoldDB" id="A0A1X9MD75"/>
<organism evidence="1 2">
    <name type="scientific">Halalkalibacter krulwichiae</name>
    <dbReference type="NCBI Taxonomy" id="199441"/>
    <lineage>
        <taxon>Bacteria</taxon>
        <taxon>Bacillati</taxon>
        <taxon>Bacillota</taxon>
        <taxon>Bacilli</taxon>
        <taxon>Bacillales</taxon>
        <taxon>Bacillaceae</taxon>
        <taxon>Halalkalibacter</taxon>
    </lineage>
</organism>
<proteinExistence type="predicted"/>